<proteinExistence type="predicted"/>
<evidence type="ECO:0000313" key="1">
    <source>
        <dbReference type="EMBL" id="EMM80194.1"/>
    </source>
</evidence>
<evidence type="ECO:0000313" key="2">
    <source>
        <dbReference type="Proteomes" id="UP000012128"/>
    </source>
</evidence>
<gene>
    <name evidence="1" type="ORF">LEP1GSC037_5058</name>
</gene>
<reference evidence="1 2" key="1">
    <citation type="submission" date="2013-01" db="EMBL/GenBank/DDBJ databases">
        <authorList>
            <person name="Harkins D.M."/>
            <person name="Durkin A.S."/>
            <person name="Brinkac L.M."/>
            <person name="Haft D.H."/>
            <person name="Selengut J.D."/>
            <person name="Sanka R."/>
            <person name="DePew J."/>
            <person name="Purushe J."/>
            <person name="Hospenthal D.R."/>
            <person name="Murray C.K."/>
            <person name="Pimentel G."/>
            <person name="Wasfy M."/>
            <person name="Parker T."/>
            <person name="Miller R.S."/>
            <person name="Vinetz J.M."/>
            <person name="Sutton G.G."/>
            <person name="Nierman W.C."/>
            <person name="Fouts D.E."/>
        </authorList>
    </citation>
    <scope>NUCLEOTIDE SEQUENCE [LARGE SCALE GENOMIC DNA]</scope>
    <source>
        <strain evidence="1 2">2006001854</strain>
    </source>
</reference>
<dbReference type="EMBL" id="AFLW02000199">
    <property type="protein sequence ID" value="EMM80194.1"/>
    <property type="molecule type" value="Genomic_DNA"/>
</dbReference>
<organism evidence="1 2">
    <name type="scientific">Leptospira interrogans str. 2006001854</name>
    <dbReference type="NCBI Taxonomy" id="1001590"/>
    <lineage>
        <taxon>Bacteria</taxon>
        <taxon>Pseudomonadati</taxon>
        <taxon>Spirochaetota</taxon>
        <taxon>Spirochaetia</taxon>
        <taxon>Leptospirales</taxon>
        <taxon>Leptospiraceae</taxon>
        <taxon>Leptospira</taxon>
    </lineage>
</organism>
<name>M6GCB2_LEPIR</name>
<protein>
    <submittedName>
        <fullName evidence="1">Uncharacterized protein</fullName>
    </submittedName>
</protein>
<sequence>MFWIDIENEFLKFINYSFILELLKNEFSICFYFIETSN</sequence>
<dbReference type="AlphaFoldDB" id="M6GCB2"/>
<accession>M6GCB2</accession>
<dbReference type="Proteomes" id="UP000012128">
    <property type="component" value="Unassembled WGS sequence"/>
</dbReference>
<comment type="caution">
    <text evidence="1">The sequence shown here is derived from an EMBL/GenBank/DDBJ whole genome shotgun (WGS) entry which is preliminary data.</text>
</comment>